<dbReference type="InterPro" id="IPR027873">
    <property type="entry name" value="PAXX"/>
</dbReference>
<gene>
    <name evidence="2" type="ORF">mRhiFer1_012640</name>
</gene>
<evidence type="ECO:0000256" key="1">
    <source>
        <dbReference type="SAM" id="MobiDB-lite"/>
    </source>
</evidence>
<name>A0A7J7VRI7_RHIFE</name>
<comment type="caution">
    <text evidence="2">The sequence shown here is derived from an EMBL/GenBank/DDBJ whole genome shotgun (WGS) entry which is preliminary data.</text>
</comment>
<proteinExistence type="predicted"/>
<dbReference type="Proteomes" id="UP000585614">
    <property type="component" value="Unassembled WGS sequence"/>
</dbReference>
<dbReference type="GO" id="GO:0070419">
    <property type="term" value="C:nonhomologous end joining complex"/>
    <property type="evidence" value="ECO:0007669"/>
    <property type="project" value="TreeGrafter"/>
</dbReference>
<evidence type="ECO:0000313" key="3">
    <source>
        <dbReference type="Proteomes" id="UP000585614"/>
    </source>
</evidence>
<dbReference type="AlphaFoldDB" id="A0A7J7VRI7"/>
<dbReference type="PANTHER" id="PTHR28586:SF1">
    <property type="entry name" value="PROTEIN PAXX"/>
    <property type="match status" value="1"/>
</dbReference>
<evidence type="ECO:0000313" key="2">
    <source>
        <dbReference type="EMBL" id="KAF6327837.1"/>
    </source>
</evidence>
<feature type="region of interest" description="Disordered" evidence="1">
    <location>
        <begin position="121"/>
        <end position="150"/>
    </location>
</feature>
<protein>
    <submittedName>
        <fullName evidence="2">PAXX non-homologous end joining factor</fullName>
    </submittedName>
</protein>
<feature type="region of interest" description="Disordered" evidence="1">
    <location>
        <begin position="81"/>
        <end position="105"/>
    </location>
</feature>
<dbReference type="GO" id="GO:0060090">
    <property type="term" value="F:molecular adaptor activity"/>
    <property type="evidence" value="ECO:0007669"/>
    <property type="project" value="TreeGrafter"/>
</dbReference>
<dbReference type="EMBL" id="JACAGC010000012">
    <property type="protein sequence ID" value="KAF6327837.1"/>
    <property type="molecule type" value="Genomic_DNA"/>
</dbReference>
<dbReference type="GO" id="GO:0005634">
    <property type="term" value="C:nucleus"/>
    <property type="evidence" value="ECO:0007669"/>
    <property type="project" value="TreeGrafter"/>
</dbReference>
<reference evidence="2 3" key="1">
    <citation type="journal article" date="2020" name="Nature">
        <title>Six reference-quality genomes reveal evolution of bat adaptations.</title>
        <authorList>
            <person name="Jebb D."/>
            <person name="Huang Z."/>
            <person name="Pippel M."/>
            <person name="Hughes G.M."/>
            <person name="Lavrichenko K."/>
            <person name="Devanna P."/>
            <person name="Winkler S."/>
            <person name="Jermiin L.S."/>
            <person name="Skirmuntt E.C."/>
            <person name="Katzourakis A."/>
            <person name="Burkitt-Gray L."/>
            <person name="Ray D.A."/>
            <person name="Sullivan K.A.M."/>
            <person name="Roscito J.G."/>
            <person name="Kirilenko B.M."/>
            <person name="Davalos L.M."/>
            <person name="Corthals A.P."/>
            <person name="Power M.L."/>
            <person name="Jones G."/>
            <person name="Ransome R.D."/>
            <person name="Dechmann D.K.N."/>
            <person name="Locatelli A.G."/>
            <person name="Puechmaille S.J."/>
            <person name="Fedrigo O."/>
            <person name="Jarvis E.D."/>
            <person name="Hiller M."/>
            <person name="Vernes S.C."/>
            <person name="Myers E.W."/>
            <person name="Teeling E.C."/>
        </authorList>
    </citation>
    <scope>NUCLEOTIDE SEQUENCE [LARGE SCALE GENOMIC DNA]</scope>
    <source>
        <strain evidence="2">MRhiFer1</strain>
        <tissue evidence="2">Lung</tissue>
    </source>
</reference>
<dbReference type="GO" id="GO:0035861">
    <property type="term" value="C:site of double-strand break"/>
    <property type="evidence" value="ECO:0007669"/>
    <property type="project" value="TreeGrafter"/>
</dbReference>
<organism evidence="2 3">
    <name type="scientific">Rhinolophus ferrumequinum</name>
    <name type="common">Greater horseshoe bat</name>
    <dbReference type="NCBI Taxonomy" id="59479"/>
    <lineage>
        <taxon>Eukaryota</taxon>
        <taxon>Metazoa</taxon>
        <taxon>Chordata</taxon>
        <taxon>Craniata</taxon>
        <taxon>Vertebrata</taxon>
        <taxon>Euteleostomi</taxon>
        <taxon>Mammalia</taxon>
        <taxon>Eutheria</taxon>
        <taxon>Laurasiatheria</taxon>
        <taxon>Chiroptera</taxon>
        <taxon>Yinpterochiroptera</taxon>
        <taxon>Rhinolophoidea</taxon>
        <taxon>Rhinolophidae</taxon>
        <taxon>Rhinolophinae</taxon>
        <taxon>Rhinolophus</taxon>
    </lineage>
</organism>
<accession>A0A7J7VRI7</accession>
<sequence length="170" mass="17910">MVPVPVPPPLLSPPLCTLPPGTGPARFVCYCEGEGVGAKGQGGFNIYVTDAAELWSTCFTPESLAALVGRRSIPDRFRGALGTGLEPLQGARPRGSPQVAGTDTGPGRARVQLGAAADSCRGDSCQPQEELSAGGASAILTRPGSSERHPWTWRQEAVSWRVPHQPWLQE</sequence>
<dbReference type="GO" id="GO:0006303">
    <property type="term" value="P:double-strand break repair via nonhomologous end joining"/>
    <property type="evidence" value="ECO:0007669"/>
    <property type="project" value="InterPro"/>
</dbReference>
<dbReference type="PANTHER" id="PTHR28586">
    <property type="entry name" value="PROTEIN PAXX"/>
    <property type="match status" value="1"/>
</dbReference>
<dbReference type="Pfam" id="PF15384">
    <property type="entry name" value="PAXX"/>
    <property type="match status" value="1"/>
</dbReference>